<organism evidence="2 3">
    <name type="scientific">Collybia nuda</name>
    <dbReference type="NCBI Taxonomy" id="64659"/>
    <lineage>
        <taxon>Eukaryota</taxon>
        <taxon>Fungi</taxon>
        <taxon>Dikarya</taxon>
        <taxon>Basidiomycota</taxon>
        <taxon>Agaricomycotina</taxon>
        <taxon>Agaricomycetes</taxon>
        <taxon>Agaricomycetidae</taxon>
        <taxon>Agaricales</taxon>
        <taxon>Tricholomatineae</taxon>
        <taxon>Clitocybaceae</taxon>
        <taxon>Collybia</taxon>
    </lineage>
</organism>
<gene>
    <name evidence="2" type="ORF">BDZ94DRAFT_1249698</name>
</gene>
<dbReference type="Proteomes" id="UP000807353">
    <property type="component" value="Unassembled WGS sequence"/>
</dbReference>
<evidence type="ECO:0000313" key="2">
    <source>
        <dbReference type="EMBL" id="KAF9467152.1"/>
    </source>
</evidence>
<keyword evidence="1" id="KW-0812">Transmembrane</keyword>
<comment type="caution">
    <text evidence="2">The sequence shown here is derived from an EMBL/GenBank/DDBJ whole genome shotgun (WGS) entry which is preliminary data.</text>
</comment>
<protein>
    <submittedName>
        <fullName evidence="2">Uncharacterized protein</fullName>
    </submittedName>
</protein>
<accession>A0A9P6CIB3</accession>
<dbReference type="AlphaFoldDB" id="A0A9P6CIB3"/>
<keyword evidence="1" id="KW-0472">Membrane</keyword>
<proteinExistence type="predicted"/>
<dbReference type="EMBL" id="MU150238">
    <property type="protein sequence ID" value="KAF9467152.1"/>
    <property type="molecule type" value="Genomic_DNA"/>
</dbReference>
<evidence type="ECO:0000256" key="1">
    <source>
        <dbReference type="SAM" id="Phobius"/>
    </source>
</evidence>
<evidence type="ECO:0000313" key="3">
    <source>
        <dbReference type="Proteomes" id="UP000807353"/>
    </source>
</evidence>
<name>A0A9P6CIB3_9AGAR</name>
<keyword evidence="3" id="KW-1185">Reference proteome</keyword>
<feature type="transmembrane region" description="Helical" evidence="1">
    <location>
        <begin position="21"/>
        <end position="44"/>
    </location>
</feature>
<keyword evidence="1" id="KW-1133">Transmembrane helix</keyword>
<sequence length="55" mass="6346">MALLQGGFFYVFEHGTLTKRYFHPLCWFIYGSSQLPSIILLLLARPPIFHGTAQF</sequence>
<reference evidence="2" key="1">
    <citation type="submission" date="2020-11" db="EMBL/GenBank/DDBJ databases">
        <authorList>
            <consortium name="DOE Joint Genome Institute"/>
            <person name="Ahrendt S."/>
            <person name="Riley R."/>
            <person name="Andreopoulos W."/>
            <person name="Labutti K."/>
            <person name="Pangilinan J."/>
            <person name="Ruiz-Duenas F.J."/>
            <person name="Barrasa J.M."/>
            <person name="Sanchez-Garcia M."/>
            <person name="Camarero S."/>
            <person name="Miyauchi S."/>
            <person name="Serrano A."/>
            <person name="Linde D."/>
            <person name="Babiker R."/>
            <person name="Drula E."/>
            <person name="Ayuso-Fernandez I."/>
            <person name="Pacheco R."/>
            <person name="Padilla G."/>
            <person name="Ferreira P."/>
            <person name="Barriuso J."/>
            <person name="Kellner H."/>
            <person name="Castanera R."/>
            <person name="Alfaro M."/>
            <person name="Ramirez L."/>
            <person name="Pisabarro A.G."/>
            <person name="Kuo A."/>
            <person name="Tritt A."/>
            <person name="Lipzen A."/>
            <person name="He G."/>
            <person name="Yan M."/>
            <person name="Ng V."/>
            <person name="Cullen D."/>
            <person name="Martin F."/>
            <person name="Rosso M.-N."/>
            <person name="Henrissat B."/>
            <person name="Hibbett D."/>
            <person name="Martinez A.T."/>
            <person name="Grigoriev I.V."/>
        </authorList>
    </citation>
    <scope>NUCLEOTIDE SEQUENCE</scope>
    <source>
        <strain evidence="2">CBS 247.69</strain>
    </source>
</reference>